<dbReference type="HOGENOM" id="CLU_019299_0_0_3"/>
<evidence type="ECO:0000313" key="3">
    <source>
        <dbReference type="Proteomes" id="UP000010366"/>
    </source>
</evidence>
<keyword evidence="3" id="KW-1185">Reference proteome</keyword>
<dbReference type="AlphaFoldDB" id="K9ULN8"/>
<dbReference type="eggNOG" id="COG0457">
    <property type="taxonomic scope" value="Bacteria"/>
</dbReference>
<feature type="compositionally biased region" description="Basic and acidic residues" evidence="1">
    <location>
        <begin position="118"/>
        <end position="136"/>
    </location>
</feature>
<accession>K9ULN8</accession>
<proteinExistence type="predicted"/>
<evidence type="ECO:0000256" key="1">
    <source>
        <dbReference type="SAM" id="MobiDB-lite"/>
    </source>
</evidence>
<reference evidence="2 3" key="1">
    <citation type="submission" date="2012-05" db="EMBL/GenBank/DDBJ databases">
        <title>Finished chromosome of genome of Chamaesiphon sp. PCC 6605.</title>
        <authorList>
            <consortium name="US DOE Joint Genome Institute"/>
            <person name="Gugger M."/>
            <person name="Coursin T."/>
            <person name="Rippka R."/>
            <person name="Tandeau De Marsac N."/>
            <person name="Huntemann M."/>
            <person name="Wei C.-L."/>
            <person name="Han J."/>
            <person name="Detter J.C."/>
            <person name="Han C."/>
            <person name="Tapia R."/>
            <person name="Chen A."/>
            <person name="Kyrpides N."/>
            <person name="Mavromatis K."/>
            <person name="Markowitz V."/>
            <person name="Szeto E."/>
            <person name="Ivanova N."/>
            <person name="Pagani I."/>
            <person name="Pati A."/>
            <person name="Goodwin L."/>
            <person name="Nordberg H.P."/>
            <person name="Cantor M.N."/>
            <person name="Hua S.X."/>
            <person name="Woyke T."/>
            <person name="Kerfeld C.A."/>
        </authorList>
    </citation>
    <scope>NUCLEOTIDE SEQUENCE [LARGE SCALE GENOMIC DNA]</scope>
    <source>
        <strain evidence="3">ATCC 27169 / PCC 6605</strain>
    </source>
</reference>
<dbReference type="KEGG" id="cmp:Cha6605_5125"/>
<feature type="region of interest" description="Disordered" evidence="1">
    <location>
        <begin position="109"/>
        <end position="142"/>
    </location>
</feature>
<dbReference type="Proteomes" id="UP000010366">
    <property type="component" value="Chromosome"/>
</dbReference>
<organism evidence="2 3">
    <name type="scientific">Chamaesiphon minutus (strain ATCC 27169 / PCC 6605)</name>
    <dbReference type="NCBI Taxonomy" id="1173020"/>
    <lineage>
        <taxon>Bacteria</taxon>
        <taxon>Bacillati</taxon>
        <taxon>Cyanobacteriota</taxon>
        <taxon>Cyanophyceae</taxon>
        <taxon>Gomontiellales</taxon>
        <taxon>Chamaesiphonaceae</taxon>
        <taxon>Chamaesiphon</taxon>
    </lineage>
</organism>
<name>K9ULN8_CHAP6</name>
<protein>
    <submittedName>
        <fullName evidence="2">Uncharacterized protein</fullName>
    </submittedName>
</protein>
<sequence>MHSATRLDDLKILECFLQNSLHAHIGRIIPFRVQCLYKDDTLWVLAQHPADVVIDIPDTFSVLERALQAEEPKIPLSVKLYLRAEGNQRPYSQQGFTVYPLVKKTVPGEAAPEMTGTGEERNSFGHERDRGLHPHSDLLPGTPVDILDNRMENSEHIPSTVPEVVSDDNALVAPADRQQRASRIVKIDTDKFVANIEHSFGATKDSDYQTVYPASKRRGKLIAPILGGLGLLAIGSGAAYMGTRPCVLSACTELSTANQLTQSSLDTIKNPAVTGQEVLTAQKQLRQSVAVLESIPMWSGNYSTAQTSLQQTTPLVTDLDTTVEGMNKAYQAANLVKTQPIPLATWQQSKQLWTQSISSLGRVSPNSQIYPLARQKLTDYQSRLVDIDRRIEAETTADRNLRSATESIKAAKQAQSSAVSLAQWRNVKTLWDNANAQLTSIPPTTTVYPQAQEIIKSYQSQFTTAQDKVIEEEKAAQNYNKAIKFAQTAKVSQKNNKLAQAAAEWSQSVAAIQSIPQTSSAYTQAQPLIYEYNKSFQQVQSQVKAIESLALANKDLQKTCTGEPQICSFTVSKKAIVVRLMPLYTQTLMQTAAAASSQGDGNAKVGIIKHVQTLGNALQAIGDNAKLPIEIYGADGKQIQSYKP</sequence>
<gene>
    <name evidence="2" type="ORF">Cha6605_5125</name>
</gene>
<dbReference type="RefSeq" id="WP_015162108.1">
    <property type="nucleotide sequence ID" value="NC_019697.1"/>
</dbReference>
<evidence type="ECO:0000313" key="2">
    <source>
        <dbReference type="EMBL" id="AFY96022.1"/>
    </source>
</evidence>
<dbReference type="OrthoDB" id="421517at2"/>
<dbReference type="PATRIC" id="fig|1173020.3.peg.5872"/>
<dbReference type="EMBL" id="CP003600">
    <property type="protein sequence ID" value="AFY96022.1"/>
    <property type="molecule type" value="Genomic_DNA"/>
</dbReference>